<evidence type="ECO:0000256" key="1">
    <source>
        <dbReference type="ARBA" id="ARBA00009649"/>
    </source>
</evidence>
<dbReference type="PANTHER" id="PTHR46588:SF1">
    <property type="entry name" value="SERINE_THREONINE_TYROSINE-INTERACTING PROTEIN"/>
    <property type="match status" value="1"/>
</dbReference>
<dbReference type="EMBL" id="NPHW01002787">
    <property type="protein sequence ID" value="OXV10754.1"/>
    <property type="molecule type" value="Genomic_DNA"/>
</dbReference>
<dbReference type="InterPro" id="IPR052449">
    <property type="entry name" value="STYX-Interacting_Phosphatase"/>
</dbReference>
<dbReference type="GO" id="GO:1990444">
    <property type="term" value="F:F-box domain binding"/>
    <property type="evidence" value="ECO:0007669"/>
    <property type="project" value="TreeGrafter"/>
</dbReference>
<dbReference type="GO" id="GO:0140096">
    <property type="term" value="F:catalytic activity, acting on a protein"/>
    <property type="evidence" value="ECO:0007669"/>
    <property type="project" value="UniProtKB-ARBA"/>
</dbReference>
<dbReference type="GO" id="GO:0070372">
    <property type="term" value="P:regulation of ERK1 and ERK2 cascade"/>
    <property type="evidence" value="ECO:0007669"/>
    <property type="project" value="TreeGrafter"/>
</dbReference>
<accession>A0A232M373</accession>
<dbReference type="SUPFAM" id="SSF52799">
    <property type="entry name" value="(Phosphotyrosine protein) phosphatases II"/>
    <property type="match status" value="1"/>
</dbReference>
<evidence type="ECO:0000313" key="4">
    <source>
        <dbReference type="EMBL" id="OXV10754.1"/>
    </source>
</evidence>
<dbReference type="GO" id="GO:0005654">
    <property type="term" value="C:nucleoplasm"/>
    <property type="evidence" value="ECO:0007669"/>
    <property type="project" value="TreeGrafter"/>
</dbReference>
<organism evidence="4 5">
    <name type="scientific">Elaphomyces granulatus</name>
    <dbReference type="NCBI Taxonomy" id="519963"/>
    <lineage>
        <taxon>Eukaryota</taxon>
        <taxon>Fungi</taxon>
        <taxon>Dikarya</taxon>
        <taxon>Ascomycota</taxon>
        <taxon>Pezizomycotina</taxon>
        <taxon>Eurotiomycetes</taxon>
        <taxon>Eurotiomycetidae</taxon>
        <taxon>Eurotiales</taxon>
        <taxon>Elaphomycetaceae</taxon>
        <taxon>Elaphomyces</taxon>
    </lineage>
</organism>
<dbReference type="InterPro" id="IPR000387">
    <property type="entry name" value="Tyr_Pase_dom"/>
</dbReference>
<comment type="similarity">
    <text evidence="1">Belongs to the protein-tyrosine phosphatase family. Non-receptor class subfamily.</text>
</comment>
<dbReference type="CDD" id="cd14498">
    <property type="entry name" value="DSP"/>
    <property type="match status" value="1"/>
</dbReference>
<comment type="caution">
    <text evidence="4">The sequence shown here is derived from an EMBL/GenBank/DDBJ whole genome shotgun (WGS) entry which is preliminary data.</text>
</comment>
<evidence type="ECO:0000256" key="2">
    <source>
        <dbReference type="SAM" id="MobiDB-lite"/>
    </source>
</evidence>
<dbReference type="GO" id="GO:0062026">
    <property type="term" value="P:negative regulation of SCF-dependent proteasomal ubiquitin-dependent catabolic process"/>
    <property type="evidence" value="ECO:0007669"/>
    <property type="project" value="TreeGrafter"/>
</dbReference>
<keyword evidence="5" id="KW-1185">Reference proteome</keyword>
<evidence type="ECO:0000313" key="5">
    <source>
        <dbReference type="Proteomes" id="UP000243515"/>
    </source>
</evidence>
<gene>
    <name evidence="4" type="ORF">Egran_01490</name>
</gene>
<dbReference type="InterPro" id="IPR020422">
    <property type="entry name" value="TYR_PHOSPHATASE_DUAL_dom"/>
</dbReference>
<dbReference type="PANTHER" id="PTHR46588">
    <property type="entry name" value="SERINE/THREONINE/TYROSINE-INTERACTING PROTEIN"/>
    <property type="match status" value="1"/>
</dbReference>
<name>A0A232M373_9EURO</name>
<dbReference type="SMART" id="SM00195">
    <property type="entry name" value="DSPc"/>
    <property type="match status" value="1"/>
</dbReference>
<evidence type="ECO:0000259" key="3">
    <source>
        <dbReference type="PROSITE" id="PS50056"/>
    </source>
</evidence>
<dbReference type="InterPro" id="IPR029021">
    <property type="entry name" value="Prot-tyrosine_phosphatase-like"/>
</dbReference>
<protein>
    <recommendedName>
        <fullName evidence="3">Tyrosine specific protein phosphatases domain-containing protein</fullName>
    </recommendedName>
</protein>
<dbReference type="Proteomes" id="UP000243515">
    <property type="component" value="Unassembled WGS sequence"/>
</dbReference>
<feature type="compositionally biased region" description="Polar residues" evidence="2">
    <location>
        <begin position="306"/>
        <end position="318"/>
    </location>
</feature>
<dbReference type="Gene3D" id="3.90.190.10">
    <property type="entry name" value="Protein tyrosine phosphatase superfamily"/>
    <property type="match status" value="1"/>
</dbReference>
<reference evidence="4 5" key="1">
    <citation type="journal article" date="2015" name="Environ. Microbiol.">
        <title>Metagenome sequence of Elaphomyces granulatus from sporocarp tissue reveals Ascomycota ectomycorrhizal fingerprints of genome expansion and a Proteobacteria-rich microbiome.</title>
        <authorList>
            <person name="Quandt C.A."/>
            <person name="Kohler A."/>
            <person name="Hesse C.N."/>
            <person name="Sharpton T.J."/>
            <person name="Martin F."/>
            <person name="Spatafora J.W."/>
        </authorList>
    </citation>
    <scope>NUCLEOTIDE SEQUENCE [LARGE SCALE GENOMIC DNA]</scope>
    <source>
        <strain evidence="4 5">OSC145934</strain>
    </source>
</reference>
<sequence length="318" mass="35573">MGPPARAGEISMSHDVNSPYTPIHEYTTTVSGQPHLLTKPVLLFSGDEGTDFDLSPPESHDFPAGEFTSPDFWKTVHSNWFQQKSLPWMWRYELRREAQQILPFLYLGPFTCLKDSSFMRREGISLLLAVRSKQSAMQRLISGEKVAEELGIAAASIEIADYRELITAFLHAIRCINDHISTGITSTTTAVQRKVFVFCESGNDRSASIVVAYLMVMLNLDAPSAISKVQYRRFSVNFDVEMKNTLVSFDSILGAKRDVVRAQRDLAICNPQVPGSRKRSFDNRNEAEASIAGTSGMDDIDESSLSHRNQSAPFQDRL</sequence>
<proteinExistence type="inferred from homology"/>
<dbReference type="InterPro" id="IPR000340">
    <property type="entry name" value="Dual-sp_phosphatase_cat-dom"/>
</dbReference>
<dbReference type="GO" id="GO:0005737">
    <property type="term" value="C:cytoplasm"/>
    <property type="evidence" value="ECO:0007669"/>
    <property type="project" value="TreeGrafter"/>
</dbReference>
<feature type="domain" description="Tyrosine specific protein phosphatases" evidence="3">
    <location>
        <begin position="167"/>
        <end position="233"/>
    </location>
</feature>
<dbReference type="OrthoDB" id="10252009at2759"/>
<dbReference type="Pfam" id="PF00782">
    <property type="entry name" value="DSPc"/>
    <property type="match status" value="1"/>
</dbReference>
<dbReference type="AlphaFoldDB" id="A0A232M373"/>
<dbReference type="PROSITE" id="PS50056">
    <property type="entry name" value="TYR_PHOSPHATASE_2"/>
    <property type="match status" value="1"/>
</dbReference>
<feature type="region of interest" description="Disordered" evidence="2">
    <location>
        <begin position="291"/>
        <end position="318"/>
    </location>
</feature>